<dbReference type="Gene3D" id="3.40.366.10">
    <property type="entry name" value="Malonyl-Coenzyme A Acyl Carrier Protein, domain 2"/>
    <property type="match status" value="1"/>
</dbReference>
<dbReference type="PROSITE" id="PS52004">
    <property type="entry name" value="KS3_2"/>
    <property type="match status" value="1"/>
</dbReference>
<dbReference type="Pfam" id="PF13602">
    <property type="entry name" value="ADH_zinc_N_2"/>
    <property type="match status" value="1"/>
</dbReference>
<dbReference type="InterPro" id="IPR056501">
    <property type="entry name" value="NAD-bd_HRPKS_sdrA"/>
</dbReference>
<evidence type="ECO:0000313" key="9">
    <source>
        <dbReference type="EMBL" id="KAF7504994.1"/>
    </source>
</evidence>
<name>A0A8H7ACJ5_9EURO</name>
<feature type="domain" description="Ketosynthase family 3 (KS3)" evidence="7">
    <location>
        <begin position="4"/>
        <end position="430"/>
    </location>
</feature>
<dbReference type="InterPro" id="IPR013154">
    <property type="entry name" value="ADH-like_N"/>
</dbReference>
<dbReference type="GO" id="GO:0004315">
    <property type="term" value="F:3-oxoacyl-[acyl-carrier-protein] synthase activity"/>
    <property type="evidence" value="ECO:0007669"/>
    <property type="project" value="InterPro"/>
</dbReference>
<sequence length="2261" mass="246518">MSQSTSIAIVGMSCRLSGNVSSLNDFWTFLSRSRDGWCSVPTDRISSHAFYHPDPQKQGCFNQKGGYFMKRDFAAFDAPFFHISAQEAEAMDPQQRQLLECTYEALENAGIPMNFVAGRKMGVFIAGKASDYKQNTVMRDPHQVPLFSTTGNEQSIQAARISYFFDLRGPCFTIDTACSSSLHALHLAVQSIRCGDADSAIVGGCSLHLQPDDMIAMSMLGIFNNSGRTFAFDHRAESGFAQGEGVGCLILKPLEEAIKDRDKIRSIIVNTGVNHDGRTVGLSLPNGNAQEQLIREVYAQANASLEDVGFVEAHGTGTKIGDPIEANAINRVFGSSFTKRSPLYMGTVKTNFGHLENASGIISVIKASLILEKGFILPNINFEKTNQSIPLDQWNIKIPRSIRPWPKSKRFISINNFGFGGSNAHAVLERHPTSLSELPHESKNMSPKLIVLSGHDEGAAKRVASQLGIYMEQHPEVFQKRVMRDMAYTLGERRSHLPWRIALTAVSYNELVVSLNAAETVPRRAAKIPRLAFVFTGQGAQWPQMGVQLLTSYPIFSETLKVAGDVLIRLGADFSLLEELNKSKDDSNINEANISQPICTAVQIGLTALLSSWGIRPSAVIGHSNGEIGAAYAADIITLEDAMTLAYHRGQVALKMKAKSPHLRGAMLAVGADPTKVTRVIQSLGLENIIVACENSPSSTTASGDEDAVDKLAAEFESQKVFNRKLRVDIAYHSPHMQLVADDYESAIKDVTPKTSGGMAFYSSLLSNKIEDMALLGPSYWVRNLSQPVHFSSALRELYYDQKPDVIVEIGPHSALEGPIKQTLRGISQQAASGVKYLPSLVRNQHATRSTVKLAGHLFVEGHPLRFDAINHVDTGLVKPALITDFSPYPWSDHKYWFESRVSKQHRLKPYARHDLLGLLEDAYGDFEPIWRNILTSDSVPWLKCHRMQTLETFPLAGYLCMAVEAAFQRAKMRGIHPQHIHGFRLREIQVTKALILDDDTQYETIVSFRSYAEGTRSYSNDWDEFRISSWMPARGWLEHCRGLVAVKKQCAANSVNGAELQAAAVRRENALGPAGRELMLAAFYAELESCGAGYSSVFALQPGCGLTVCGEYSTGRVVVPNTRSTMPSLYESPSILPTAFMDLLIQFVFPILGAGSGKMPSLFMPSSIREVELGAPLPSQPGEQVRVVAHGRPDFANPGPVDFVIDAWQGTQSEPIVKMTGFRMTPLNSVVAGDQRPRSLCYEIQWQPLKGVFSSAKENGAVVRAKDTSGGTFQAEKMTDDIVKYHTSDHPKGVNGISKTAAIIGKTNGIKYEAYDEKYEVNGTKEFATVDIIDSTGHNMASAISRVEDAVVCLITERHESDQFVSALVNLLELRTGSKPMISSFSSLNASEAACCICLVELDTPLLYDMSEETFKGMQKLLLTCSSILWVSAGAYHTAENPEKNIVQGLLRTVRSELSKSAATLDLDPNSALYASDRAELVLSALKASLTIPEDGSPVDYEFAEESGSLVVPRVVEQAGLNLDLFRKTQPSAPYPQEFAQPGRRMQIAVGTFGALNSLYWKDETERSLADDEIEIKVAFTGMNFKDVVIAMGQVASPYLGVECSGIVARVGRDVRTLKVGDRVCAMSQGAYSTYARCAATSAALVPEGMSFEIAATIPVVYSTAYYSIFELAGLKAGEKILIHAASGGVGQAAVQLSQMIGAEIYATVGSAEKKHLLLHTYGIPEDHIFYSRDTAFGPAVREATGGEGVDVVINSLAGDLLRESWECLAPFGHFVEIGKRDITSNTRLEMAKFDRNCSFSSVDLTLLAAKRPKIVGHVLNAVLDLLASKTIRPVTPIITVAISDVETALRKLQSGKTSGKVVVSHLGEQRVKATHPSVSTNLLQEDATYLVIGGTGGLGRSVTKRMAQLGARHVVLVSRSDNVTNELVTLIQECQAIGASIYIHPCDVADEARVASLVAELQRTLRPIRGIIHAAMVLKDVLFEQMTFEEYQTVVRSKVSGAWNFHKALLDTPLQFFIVLSSVAGIVGNKGQAAYAAANTFLDAFTLYRRRKGLVASSLDLTAVEGAGYLAANIEKRIQVLKKFSGNTMDEFEVLALVEAAIEGRLDISSHGQCITGLDFKNHHSLPYYAADAKFSHLRDAALANANTLPTSISICIGERIQQAPSMEDAREIVIAGLRDKLGAILMLSPEVVAAQQATISGLGLDSLNAIELRNWIGKELQAHLQVLELLTGGGLKDLAALVLRKTKIQGVWSKQDTK</sequence>
<feature type="region of interest" description="N-terminal hotdog fold" evidence="5">
    <location>
        <begin position="914"/>
        <end position="1052"/>
    </location>
</feature>
<dbReference type="InterPro" id="IPR050091">
    <property type="entry name" value="PKS_NRPS_Biosynth_Enz"/>
</dbReference>
<dbReference type="SUPFAM" id="SSF55048">
    <property type="entry name" value="Probable ACP-binding domain of malonyl-CoA ACP transacylase"/>
    <property type="match status" value="1"/>
</dbReference>
<dbReference type="InterPro" id="IPR006162">
    <property type="entry name" value="Ppantetheine_attach_site"/>
</dbReference>
<dbReference type="Gene3D" id="3.40.50.720">
    <property type="entry name" value="NAD(P)-binding Rossmann-like Domain"/>
    <property type="match status" value="1"/>
</dbReference>
<dbReference type="SMART" id="SM00822">
    <property type="entry name" value="PKS_KR"/>
    <property type="match status" value="1"/>
</dbReference>
<dbReference type="SMART" id="SM00826">
    <property type="entry name" value="PKS_DH"/>
    <property type="match status" value="1"/>
</dbReference>
<evidence type="ECO:0000256" key="2">
    <source>
        <dbReference type="ARBA" id="ARBA00022553"/>
    </source>
</evidence>
<dbReference type="GO" id="GO:0004312">
    <property type="term" value="F:fatty acid synthase activity"/>
    <property type="evidence" value="ECO:0007669"/>
    <property type="project" value="TreeGrafter"/>
</dbReference>
<gene>
    <name evidence="9" type="ORF">GJ744_001515</name>
</gene>
<dbReference type="InterPro" id="IPR020807">
    <property type="entry name" value="PKS_DH"/>
</dbReference>
<dbReference type="Pfam" id="PF14765">
    <property type="entry name" value="PS-DH"/>
    <property type="match status" value="1"/>
</dbReference>
<keyword evidence="3" id="KW-0808">Transferase</keyword>
<feature type="domain" description="PKS/mFAS DH" evidence="8">
    <location>
        <begin position="914"/>
        <end position="1234"/>
    </location>
</feature>
<feature type="domain" description="Carrier" evidence="6">
    <location>
        <begin position="2171"/>
        <end position="2249"/>
    </location>
</feature>
<dbReference type="Gene3D" id="3.10.129.110">
    <property type="entry name" value="Polyketide synthase dehydratase"/>
    <property type="match status" value="1"/>
</dbReference>
<dbReference type="SMART" id="SM00825">
    <property type="entry name" value="PKS_KS"/>
    <property type="match status" value="1"/>
</dbReference>
<dbReference type="InterPro" id="IPR049552">
    <property type="entry name" value="PKS_DH_N"/>
</dbReference>
<dbReference type="Pfam" id="PF00550">
    <property type="entry name" value="PP-binding"/>
    <property type="match status" value="1"/>
</dbReference>
<dbReference type="InterPro" id="IPR016039">
    <property type="entry name" value="Thiolase-like"/>
</dbReference>
<dbReference type="InterPro" id="IPR014043">
    <property type="entry name" value="Acyl_transferase_dom"/>
</dbReference>
<feature type="active site" description="Proton donor; for dehydratase activity" evidence="5">
    <location>
        <position position="1143"/>
    </location>
</feature>
<dbReference type="PANTHER" id="PTHR43775:SF13">
    <property type="entry name" value="POLYKETIDE SYNTHASE 1"/>
    <property type="match status" value="1"/>
</dbReference>
<dbReference type="Pfam" id="PF02801">
    <property type="entry name" value="Ketoacyl-synt_C"/>
    <property type="match status" value="1"/>
</dbReference>
<proteinExistence type="predicted"/>
<dbReference type="GO" id="GO:0031177">
    <property type="term" value="F:phosphopantetheine binding"/>
    <property type="evidence" value="ECO:0007669"/>
    <property type="project" value="InterPro"/>
</dbReference>
<dbReference type="Pfam" id="PF00698">
    <property type="entry name" value="Acyl_transf_1"/>
    <property type="match status" value="1"/>
</dbReference>
<dbReference type="SMART" id="SM00827">
    <property type="entry name" value="PKS_AT"/>
    <property type="match status" value="1"/>
</dbReference>
<dbReference type="InterPro" id="IPR049551">
    <property type="entry name" value="PKS_DH_C"/>
</dbReference>
<dbReference type="GO" id="GO:0016491">
    <property type="term" value="F:oxidoreductase activity"/>
    <property type="evidence" value="ECO:0007669"/>
    <property type="project" value="InterPro"/>
</dbReference>
<keyword evidence="2" id="KW-0597">Phosphoprotein</keyword>
<dbReference type="InterPro" id="IPR020843">
    <property type="entry name" value="ER"/>
</dbReference>
<dbReference type="PROSITE" id="PS00012">
    <property type="entry name" value="PHOSPHOPANTETHEINE"/>
    <property type="match status" value="1"/>
</dbReference>
<dbReference type="PROSITE" id="PS52019">
    <property type="entry name" value="PKS_MFAS_DH"/>
    <property type="match status" value="1"/>
</dbReference>
<keyword evidence="4" id="KW-0511">Multifunctional enzyme</keyword>
<dbReference type="CDD" id="cd05274">
    <property type="entry name" value="KR_FAS_SDR_x"/>
    <property type="match status" value="1"/>
</dbReference>
<evidence type="ECO:0000256" key="3">
    <source>
        <dbReference type="ARBA" id="ARBA00022679"/>
    </source>
</evidence>
<dbReference type="InterPro" id="IPR020806">
    <property type="entry name" value="PKS_PP-bd"/>
</dbReference>
<dbReference type="Pfam" id="PF08240">
    <property type="entry name" value="ADH_N"/>
    <property type="match status" value="1"/>
</dbReference>
<dbReference type="InterPro" id="IPR036291">
    <property type="entry name" value="NAD(P)-bd_dom_sf"/>
</dbReference>
<dbReference type="OrthoDB" id="329835at2759"/>
<dbReference type="Pfam" id="PF16197">
    <property type="entry name" value="KAsynt_C_assoc"/>
    <property type="match status" value="1"/>
</dbReference>
<dbReference type="InterPro" id="IPR016036">
    <property type="entry name" value="Malonyl_transacylase_ACP-bd"/>
</dbReference>
<feature type="active site" description="Proton acceptor; for dehydratase activity" evidence="5">
    <location>
        <position position="946"/>
    </location>
</feature>
<keyword evidence="1" id="KW-0596">Phosphopantetheine</keyword>
<dbReference type="InterPro" id="IPR020841">
    <property type="entry name" value="PKS_Beta-ketoAc_synthase_dom"/>
</dbReference>
<evidence type="ECO:0000259" key="8">
    <source>
        <dbReference type="PROSITE" id="PS52019"/>
    </source>
</evidence>
<dbReference type="InterPro" id="IPR036736">
    <property type="entry name" value="ACP-like_sf"/>
</dbReference>
<dbReference type="Pfam" id="PF08659">
    <property type="entry name" value="KR"/>
    <property type="match status" value="1"/>
</dbReference>
<dbReference type="Pfam" id="PF00109">
    <property type="entry name" value="ketoacyl-synt"/>
    <property type="match status" value="1"/>
</dbReference>
<dbReference type="InterPro" id="IPR032821">
    <property type="entry name" value="PKS_assoc"/>
</dbReference>
<dbReference type="Pfam" id="PF21089">
    <property type="entry name" value="PKS_DH_N"/>
    <property type="match status" value="1"/>
</dbReference>
<dbReference type="InterPro" id="IPR049900">
    <property type="entry name" value="PKS_mFAS_DH"/>
</dbReference>
<dbReference type="Pfam" id="PF23114">
    <property type="entry name" value="NAD-bd_HRPKS_sdrA"/>
    <property type="match status" value="1"/>
</dbReference>
<dbReference type="SUPFAM" id="SSF53901">
    <property type="entry name" value="Thiolase-like"/>
    <property type="match status" value="1"/>
</dbReference>
<evidence type="ECO:0000259" key="7">
    <source>
        <dbReference type="PROSITE" id="PS52004"/>
    </source>
</evidence>
<dbReference type="InterPro" id="IPR014030">
    <property type="entry name" value="Ketoacyl_synth_N"/>
</dbReference>
<dbReference type="Proteomes" id="UP000606974">
    <property type="component" value="Unassembled WGS sequence"/>
</dbReference>
<comment type="caution">
    <text evidence="9">The sequence shown here is derived from an EMBL/GenBank/DDBJ whole genome shotgun (WGS) entry which is preliminary data.</text>
</comment>
<dbReference type="Gene3D" id="3.30.70.3290">
    <property type="match status" value="1"/>
</dbReference>
<dbReference type="InterPro" id="IPR001227">
    <property type="entry name" value="Ac_transferase_dom_sf"/>
</dbReference>
<dbReference type="InterPro" id="IPR011032">
    <property type="entry name" value="GroES-like_sf"/>
</dbReference>
<evidence type="ECO:0000256" key="1">
    <source>
        <dbReference type="ARBA" id="ARBA00022450"/>
    </source>
</evidence>
<reference evidence="9" key="1">
    <citation type="submission" date="2020-02" db="EMBL/GenBank/DDBJ databases">
        <authorList>
            <person name="Palmer J.M."/>
        </authorList>
    </citation>
    <scope>NUCLEOTIDE SEQUENCE</scope>
    <source>
        <strain evidence="9">EPUS1.4</strain>
        <tissue evidence="9">Thallus</tissue>
    </source>
</reference>
<dbReference type="CDD" id="cd00833">
    <property type="entry name" value="PKS"/>
    <property type="match status" value="1"/>
</dbReference>
<dbReference type="InterPro" id="IPR018201">
    <property type="entry name" value="Ketoacyl_synth_AS"/>
</dbReference>
<dbReference type="InterPro" id="IPR016035">
    <property type="entry name" value="Acyl_Trfase/lysoPLipase"/>
</dbReference>
<dbReference type="PROSITE" id="PS50075">
    <property type="entry name" value="CARRIER"/>
    <property type="match status" value="1"/>
</dbReference>
<evidence type="ECO:0000259" key="6">
    <source>
        <dbReference type="PROSITE" id="PS50075"/>
    </source>
</evidence>
<dbReference type="EMBL" id="JAACFV010000121">
    <property type="protein sequence ID" value="KAF7504994.1"/>
    <property type="molecule type" value="Genomic_DNA"/>
</dbReference>
<organism evidence="9 10">
    <name type="scientific">Endocarpon pusillum</name>
    <dbReference type="NCBI Taxonomy" id="364733"/>
    <lineage>
        <taxon>Eukaryota</taxon>
        <taxon>Fungi</taxon>
        <taxon>Dikarya</taxon>
        <taxon>Ascomycota</taxon>
        <taxon>Pezizomycotina</taxon>
        <taxon>Eurotiomycetes</taxon>
        <taxon>Chaetothyriomycetidae</taxon>
        <taxon>Verrucariales</taxon>
        <taxon>Verrucariaceae</taxon>
        <taxon>Endocarpon</taxon>
    </lineage>
</organism>
<dbReference type="GO" id="GO:0030639">
    <property type="term" value="P:polyketide biosynthetic process"/>
    <property type="evidence" value="ECO:0007669"/>
    <property type="project" value="UniProtKB-ARBA"/>
</dbReference>
<dbReference type="PROSITE" id="PS00606">
    <property type="entry name" value="KS3_1"/>
    <property type="match status" value="1"/>
</dbReference>
<dbReference type="GO" id="GO:1901336">
    <property type="term" value="P:lactone biosynthetic process"/>
    <property type="evidence" value="ECO:0007669"/>
    <property type="project" value="UniProtKB-ARBA"/>
</dbReference>
<feature type="region of interest" description="C-terminal hotdog fold" evidence="5">
    <location>
        <begin position="1071"/>
        <end position="1234"/>
    </location>
</feature>
<dbReference type="SMART" id="SM00823">
    <property type="entry name" value="PKS_PP"/>
    <property type="match status" value="1"/>
</dbReference>
<dbReference type="CDD" id="cd05195">
    <property type="entry name" value="enoyl_red"/>
    <property type="match status" value="1"/>
</dbReference>
<dbReference type="InterPro" id="IPR013968">
    <property type="entry name" value="PKS_KR"/>
</dbReference>
<dbReference type="Gene3D" id="3.90.180.10">
    <property type="entry name" value="Medium-chain alcohol dehydrogenases, catalytic domain"/>
    <property type="match status" value="1"/>
</dbReference>
<dbReference type="FunFam" id="3.40.50.720:FF:000209">
    <property type="entry name" value="Polyketide synthase Pks12"/>
    <property type="match status" value="1"/>
</dbReference>
<evidence type="ECO:0000256" key="5">
    <source>
        <dbReference type="PROSITE-ProRule" id="PRU01363"/>
    </source>
</evidence>
<dbReference type="SUPFAM" id="SSF51735">
    <property type="entry name" value="NAD(P)-binding Rossmann-fold domains"/>
    <property type="match status" value="2"/>
</dbReference>
<dbReference type="SUPFAM" id="SSF52151">
    <property type="entry name" value="FabD/lysophospholipase-like"/>
    <property type="match status" value="1"/>
</dbReference>
<evidence type="ECO:0000313" key="10">
    <source>
        <dbReference type="Proteomes" id="UP000606974"/>
    </source>
</evidence>
<dbReference type="PANTHER" id="PTHR43775">
    <property type="entry name" value="FATTY ACID SYNTHASE"/>
    <property type="match status" value="1"/>
</dbReference>
<dbReference type="GO" id="GO:0006633">
    <property type="term" value="P:fatty acid biosynthetic process"/>
    <property type="evidence" value="ECO:0007669"/>
    <property type="project" value="InterPro"/>
</dbReference>
<accession>A0A8H7ACJ5</accession>
<dbReference type="InterPro" id="IPR057326">
    <property type="entry name" value="KR_dom"/>
</dbReference>
<dbReference type="SMART" id="SM00829">
    <property type="entry name" value="PKS_ER"/>
    <property type="match status" value="1"/>
</dbReference>
<evidence type="ECO:0000256" key="4">
    <source>
        <dbReference type="ARBA" id="ARBA00023268"/>
    </source>
</evidence>
<dbReference type="Gene3D" id="1.10.1200.10">
    <property type="entry name" value="ACP-like"/>
    <property type="match status" value="1"/>
</dbReference>
<keyword evidence="10" id="KW-1185">Reference proteome</keyword>
<evidence type="ECO:0008006" key="11">
    <source>
        <dbReference type="Google" id="ProtNLM"/>
    </source>
</evidence>
<dbReference type="InterPro" id="IPR042104">
    <property type="entry name" value="PKS_dehydratase_sf"/>
</dbReference>
<dbReference type="SUPFAM" id="SSF50129">
    <property type="entry name" value="GroES-like"/>
    <property type="match status" value="1"/>
</dbReference>
<protein>
    <recommendedName>
        <fullName evidence="11">Carrier domain-containing protein</fullName>
    </recommendedName>
</protein>
<dbReference type="Gene3D" id="3.40.47.10">
    <property type="match status" value="1"/>
</dbReference>
<dbReference type="InterPro" id="IPR009081">
    <property type="entry name" value="PP-bd_ACP"/>
</dbReference>
<dbReference type="SUPFAM" id="SSF47336">
    <property type="entry name" value="ACP-like"/>
    <property type="match status" value="1"/>
</dbReference>
<dbReference type="InterPro" id="IPR014031">
    <property type="entry name" value="Ketoacyl_synth_C"/>
</dbReference>